<evidence type="ECO:0000313" key="3">
    <source>
        <dbReference type="Proteomes" id="UP001419268"/>
    </source>
</evidence>
<feature type="region of interest" description="Disordered" evidence="1">
    <location>
        <begin position="1"/>
        <end position="27"/>
    </location>
</feature>
<protein>
    <submittedName>
        <fullName evidence="2">Uncharacterized protein</fullName>
    </submittedName>
</protein>
<evidence type="ECO:0000256" key="1">
    <source>
        <dbReference type="SAM" id="MobiDB-lite"/>
    </source>
</evidence>
<dbReference type="Proteomes" id="UP001419268">
    <property type="component" value="Unassembled WGS sequence"/>
</dbReference>
<proteinExistence type="predicted"/>
<gene>
    <name evidence="2" type="ORF">Scep_003680</name>
</gene>
<accession>A0AAP0PYA2</accession>
<organism evidence="2 3">
    <name type="scientific">Stephania cephalantha</name>
    <dbReference type="NCBI Taxonomy" id="152367"/>
    <lineage>
        <taxon>Eukaryota</taxon>
        <taxon>Viridiplantae</taxon>
        <taxon>Streptophyta</taxon>
        <taxon>Embryophyta</taxon>
        <taxon>Tracheophyta</taxon>
        <taxon>Spermatophyta</taxon>
        <taxon>Magnoliopsida</taxon>
        <taxon>Ranunculales</taxon>
        <taxon>Menispermaceae</taxon>
        <taxon>Menispermoideae</taxon>
        <taxon>Cissampelideae</taxon>
        <taxon>Stephania</taxon>
    </lineage>
</organism>
<evidence type="ECO:0000313" key="2">
    <source>
        <dbReference type="EMBL" id="KAK9157106.1"/>
    </source>
</evidence>
<reference evidence="2 3" key="1">
    <citation type="submission" date="2024-01" db="EMBL/GenBank/DDBJ databases">
        <title>Genome assemblies of Stephania.</title>
        <authorList>
            <person name="Yang L."/>
        </authorList>
    </citation>
    <scope>NUCLEOTIDE SEQUENCE [LARGE SCALE GENOMIC DNA]</scope>
    <source>
        <strain evidence="2">JXDWG</strain>
        <tissue evidence="2">Leaf</tissue>
    </source>
</reference>
<name>A0AAP0PYA2_9MAGN</name>
<dbReference type="AlphaFoldDB" id="A0AAP0PYA2"/>
<dbReference type="EMBL" id="JBBNAG010000002">
    <property type="protein sequence ID" value="KAK9157106.1"/>
    <property type="molecule type" value="Genomic_DNA"/>
</dbReference>
<sequence length="151" mass="16226">MCSLSPRARLFLDPPGSPHRGRSARPPAQLARHTAILLGTLAVRAAPIGRVILLHCRWRRPRSPPISPPSLESRRICYATVQWSAIRRRPRAALLAPVAAVVLSLIASCSSGGDTAGSSLASSSPAELPLFPSLFSLPITLSFWFSRSLSL</sequence>
<comment type="caution">
    <text evidence="2">The sequence shown here is derived from an EMBL/GenBank/DDBJ whole genome shotgun (WGS) entry which is preliminary data.</text>
</comment>
<keyword evidence="3" id="KW-1185">Reference proteome</keyword>